<dbReference type="PANTHER" id="PTHR13014:SF3">
    <property type="entry name" value="LARGE RIBOSOMAL SUBUNIT PROTEIN ML65"/>
    <property type="match status" value="1"/>
</dbReference>
<accession>A0A6P6YAZ5</accession>
<name>A0A6P6YAZ5_DERPT</name>
<dbReference type="GO" id="GO:0006412">
    <property type="term" value="P:translation"/>
    <property type="evidence" value="ECO:0007669"/>
    <property type="project" value="InterPro"/>
</dbReference>
<evidence type="ECO:0000256" key="3">
    <source>
        <dbReference type="ARBA" id="ARBA00023128"/>
    </source>
</evidence>
<dbReference type="Pfam" id="PF07147">
    <property type="entry name" value="PDCD9"/>
    <property type="match status" value="1"/>
</dbReference>
<dbReference type="OrthoDB" id="6041973at2759"/>
<evidence type="ECO:0000256" key="2">
    <source>
        <dbReference type="ARBA" id="ARBA00022980"/>
    </source>
</evidence>
<dbReference type="InterPro" id="IPR010793">
    <property type="entry name" value="Ribosomal_mL37/mL65"/>
</dbReference>
<keyword evidence="6" id="KW-1185">Reference proteome</keyword>
<reference evidence="7" key="1">
    <citation type="submission" date="2025-08" db="UniProtKB">
        <authorList>
            <consortium name="RefSeq"/>
        </authorList>
    </citation>
    <scope>IDENTIFICATION</scope>
    <source>
        <strain evidence="7">Airmid</strain>
    </source>
</reference>
<proteinExistence type="predicted"/>
<evidence type="ECO:0000256" key="4">
    <source>
        <dbReference type="ARBA" id="ARBA00023274"/>
    </source>
</evidence>
<evidence type="ECO:0000313" key="7">
    <source>
        <dbReference type="RefSeq" id="XP_027202450.1"/>
    </source>
</evidence>
<dbReference type="PANTHER" id="PTHR13014">
    <property type="entry name" value="MITOCHONDRIAL 28S RIBOSOMAL PROTEIN S30/P52 PRO-APOTOTIC PROTEIN"/>
    <property type="match status" value="1"/>
</dbReference>
<keyword evidence="2" id="KW-0689">Ribosomal protein</keyword>
<keyword evidence="3" id="KW-0496">Mitochondrion</keyword>
<evidence type="ECO:0000313" key="6">
    <source>
        <dbReference type="Proteomes" id="UP000515146"/>
    </source>
</evidence>
<dbReference type="InterPro" id="IPR039982">
    <property type="entry name" value="Ribosomal_mL65"/>
</dbReference>
<evidence type="ECO:0000256" key="5">
    <source>
        <dbReference type="SAM" id="MobiDB-lite"/>
    </source>
</evidence>
<dbReference type="InParanoid" id="A0A6P6YAZ5"/>
<comment type="subcellular location">
    <subcellularLocation>
        <location evidence="1">Mitochondrion</location>
    </subcellularLocation>
</comment>
<dbReference type="RefSeq" id="XP_027202450.1">
    <property type="nucleotide sequence ID" value="XM_027346649.1"/>
</dbReference>
<dbReference type="FunCoup" id="A0A6P6YAZ5">
    <property type="interactions" value="373"/>
</dbReference>
<feature type="region of interest" description="Disordered" evidence="5">
    <location>
        <begin position="35"/>
        <end position="59"/>
    </location>
</feature>
<dbReference type="Proteomes" id="UP000515146">
    <property type="component" value="Unplaced"/>
</dbReference>
<dbReference type="OMA" id="VNMPRYY"/>
<keyword evidence="4" id="KW-0687">Ribonucleoprotein</keyword>
<dbReference type="AlphaFoldDB" id="A0A6P6YAZ5"/>
<evidence type="ECO:0000256" key="1">
    <source>
        <dbReference type="ARBA" id="ARBA00004173"/>
    </source>
</evidence>
<protein>
    <submittedName>
        <fullName evidence="7">28S ribosomal protein S30, mitochondrial-like</fullName>
    </submittedName>
</protein>
<organism evidence="6 7">
    <name type="scientific">Dermatophagoides pteronyssinus</name>
    <name type="common">European house dust mite</name>
    <dbReference type="NCBI Taxonomy" id="6956"/>
    <lineage>
        <taxon>Eukaryota</taxon>
        <taxon>Metazoa</taxon>
        <taxon>Ecdysozoa</taxon>
        <taxon>Arthropoda</taxon>
        <taxon>Chelicerata</taxon>
        <taxon>Arachnida</taxon>
        <taxon>Acari</taxon>
        <taxon>Acariformes</taxon>
        <taxon>Sarcoptiformes</taxon>
        <taxon>Astigmata</taxon>
        <taxon>Psoroptidia</taxon>
        <taxon>Analgoidea</taxon>
        <taxon>Pyroglyphidae</taxon>
        <taxon>Dermatophagoidinae</taxon>
        <taxon>Dermatophagoides</taxon>
    </lineage>
</organism>
<gene>
    <name evidence="7" type="primary">LOC113796378</name>
</gene>
<dbReference type="GO" id="GO:0005762">
    <property type="term" value="C:mitochondrial large ribosomal subunit"/>
    <property type="evidence" value="ECO:0007669"/>
    <property type="project" value="TreeGrafter"/>
</dbReference>
<sequence length="611" mass="71520">MLISANRNSLLRCYILAQNSYINANFSRTIRTLPSSVSNSQQSQQKSNEQSINDADNNWFNVESGADIDERVVPKPISYRPDHLPQLRKRQKQKPWWKFRYFVDINTLPIEQAEYTEKPEYPPIYQPTNEGIQKQIRLDWYNAIRRLPTAEQKIYEITKHYGHLSLMIDPVMATYNGLPSQKFITRTHLINGLPDSYRSTDLQNVDNIEHLRQQILSIIAARLFEAKSRIASADFRKTQLTTIGRSSPTNVVQSLAEDDIIADVVQLIQNHYRSEQLDNYHLDYNPFVSTSWWLGDYPIPFKKARWFKDNERINQLFTYRGNHSLHIRKMNPLPPIVSMNDVLSQTEIPKCDYNLLKLGIPLRRHNIMSLPGFWPDRSAGYDFPYLMAMNYECLRQRQRRYGLSGCNDDQDVCDGMAITSAFSWLTGIANNLGFTIYDRLTYPLVTNVVITNGQDWSFYVYQLNNHCFHEDLTINDDGNNVNNVCNLCWSSGNIRLFDSFENGSFNNVNIAVLDMLIKMITTNTATNDYLSELNLRPYLRSSLDNNIDNQREKDELTYSLRRKFANQIDTFVARRKKTNLWEKIYKNHKEAMIDVKRIRPKIEMKYPPFFK</sequence>
<dbReference type="KEGG" id="dpte:113796378"/>
<feature type="compositionally biased region" description="Low complexity" evidence="5">
    <location>
        <begin position="35"/>
        <end position="53"/>
    </location>
</feature>
<dbReference type="GO" id="GO:0003735">
    <property type="term" value="F:structural constituent of ribosome"/>
    <property type="evidence" value="ECO:0007669"/>
    <property type="project" value="InterPro"/>
</dbReference>
<dbReference type="CTD" id="10884"/>